<proteinExistence type="predicted"/>
<name>A0ABZ2C2F4_9RHOB</name>
<sequence>MGGERIIDLGGTPHFWRNFPHKVHVTVVNLPGSFDPSQADGLDNVVCLAGNACNMSNFEDKSFDICFSNSVIEHVGGPPNERAFAGEARRLSERYWVQTPSIWFPVEAHTYVPFWWFLPAPVKRFLRNRWSRILPEWNEMIEGTTVILYKDFARMFPDAEIWTERFLLLPKSYVAFRKQ</sequence>
<dbReference type="InterPro" id="IPR013216">
    <property type="entry name" value="Methyltransf_11"/>
</dbReference>
<evidence type="ECO:0000259" key="1">
    <source>
        <dbReference type="Pfam" id="PF08241"/>
    </source>
</evidence>
<evidence type="ECO:0000313" key="3">
    <source>
        <dbReference type="Proteomes" id="UP001318682"/>
    </source>
</evidence>
<dbReference type="Gene3D" id="3.40.50.150">
    <property type="entry name" value="Vaccinia Virus protein VP39"/>
    <property type="match status" value="1"/>
</dbReference>
<dbReference type="Proteomes" id="UP001318682">
    <property type="component" value="Plasmid pROLI127"/>
</dbReference>
<dbReference type="InterPro" id="IPR029063">
    <property type="entry name" value="SAM-dependent_MTases_sf"/>
</dbReference>
<keyword evidence="2" id="KW-0614">Plasmid</keyword>
<gene>
    <name evidence="2" type="ORF">ROLI_045790</name>
</gene>
<accession>A0ABZ2C2F4</accession>
<dbReference type="EMBL" id="CP143424">
    <property type="protein sequence ID" value="WVX51477.1"/>
    <property type="molecule type" value="Genomic_DNA"/>
</dbReference>
<geneLocation type="plasmid" evidence="2 3">
    <name>pROLI127</name>
</geneLocation>
<dbReference type="Pfam" id="PF08241">
    <property type="entry name" value="Methyltransf_11"/>
    <property type="match status" value="1"/>
</dbReference>
<evidence type="ECO:0000313" key="2">
    <source>
        <dbReference type="EMBL" id="WVX51477.1"/>
    </source>
</evidence>
<organism evidence="2 3">
    <name type="scientific">Roseobacter fucihabitans</name>
    <dbReference type="NCBI Taxonomy" id="1537242"/>
    <lineage>
        <taxon>Bacteria</taxon>
        <taxon>Pseudomonadati</taxon>
        <taxon>Pseudomonadota</taxon>
        <taxon>Alphaproteobacteria</taxon>
        <taxon>Rhodobacterales</taxon>
        <taxon>Roseobacteraceae</taxon>
        <taxon>Roseobacter</taxon>
    </lineage>
</organism>
<feature type="domain" description="Methyltransferase type 11" evidence="1">
    <location>
        <begin position="42"/>
        <end position="91"/>
    </location>
</feature>
<reference evidence="2 3" key="1">
    <citation type="submission" date="2024-01" db="EMBL/GenBank/DDBJ databases">
        <title>Roseobacter fucihabitans sp. nov., isolated from the brown alga Fucus spiralis.</title>
        <authorList>
            <person name="Hahnke S."/>
            <person name="Berger M."/>
            <person name="Schlingloff A."/>
            <person name="Athale I."/>
            <person name="Neumann-Schaal M."/>
            <person name="Adenaya A."/>
            <person name="Poehlein A."/>
            <person name="Daniel R."/>
            <person name="Pertersen J."/>
            <person name="Brinkhoff T."/>
        </authorList>
    </citation>
    <scope>NUCLEOTIDE SEQUENCE [LARGE SCALE GENOMIC DNA]</scope>
    <source>
        <strain evidence="2 3">B14</strain>
        <plasmid evidence="2 3">pROLI127</plasmid>
    </source>
</reference>
<keyword evidence="3" id="KW-1185">Reference proteome</keyword>
<dbReference type="SUPFAM" id="SSF53335">
    <property type="entry name" value="S-adenosyl-L-methionine-dependent methyltransferases"/>
    <property type="match status" value="1"/>
</dbReference>
<protein>
    <recommendedName>
        <fullName evidence="1">Methyltransferase type 11 domain-containing protein</fullName>
    </recommendedName>
</protein>